<reference evidence="6" key="1">
    <citation type="journal article" date="2019" name="Int. J. Syst. Evol. Microbiol.">
        <title>The Global Catalogue of Microorganisms (GCM) 10K type strain sequencing project: providing services to taxonomists for standard genome sequencing and annotation.</title>
        <authorList>
            <consortium name="The Broad Institute Genomics Platform"/>
            <consortium name="The Broad Institute Genome Sequencing Center for Infectious Disease"/>
            <person name="Wu L."/>
            <person name="Ma J."/>
        </authorList>
    </citation>
    <scope>NUCLEOTIDE SEQUENCE [LARGE SCALE GENOMIC DNA]</scope>
    <source>
        <strain evidence="6">CCUG 50754</strain>
    </source>
</reference>
<accession>A0ABW2ZS68</accession>
<protein>
    <recommendedName>
        <fullName evidence="1">DNA-directed DNA polymerase</fullName>
        <ecNumber evidence="1">2.7.7.7</ecNumber>
    </recommendedName>
</protein>
<evidence type="ECO:0000313" key="5">
    <source>
        <dbReference type="EMBL" id="MFD0781494.1"/>
    </source>
</evidence>
<evidence type="ECO:0000256" key="3">
    <source>
        <dbReference type="ARBA" id="ARBA00049244"/>
    </source>
</evidence>
<dbReference type="SMART" id="SM00482">
    <property type="entry name" value="POLAc"/>
    <property type="match status" value="1"/>
</dbReference>
<dbReference type="EC" id="2.7.7.7" evidence="1"/>
<evidence type="ECO:0000313" key="6">
    <source>
        <dbReference type="Proteomes" id="UP001597042"/>
    </source>
</evidence>
<keyword evidence="2" id="KW-0235">DNA replication</keyword>
<dbReference type="Gene3D" id="3.30.70.370">
    <property type="match status" value="1"/>
</dbReference>
<dbReference type="Gene3D" id="1.10.150.20">
    <property type="entry name" value="5' to 3' exonuclease, C-terminal subdomain"/>
    <property type="match status" value="1"/>
</dbReference>
<keyword evidence="5" id="KW-0269">Exonuclease</keyword>
<dbReference type="PANTHER" id="PTHR10133">
    <property type="entry name" value="DNA POLYMERASE I"/>
    <property type="match status" value="1"/>
</dbReference>
<dbReference type="EMBL" id="JBHTIM010000001">
    <property type="protein sequence ID" value="MFD0781494.1"/>
    <property type="molecule type" value="Genomic_DNA"/>
</dbReference>
<evidence type="ECO:0000256" key="2">
    <source>
        <dbReference type="ARBA" id="ARBA00022705"/>
    </source>
</evidence>
<evidence type="ECO:0000256" key="1">
    <source>
        <dbReference type="ARBA" id="ARBA00012417"/>
    </source>
</evidence>
<dbReference type="PANTHER" id="PTHR10133:SF27">
    <property type="entry name" value="DNA POLYMERASE NU"/>
    <property type="match status" value="1"/>
</dbReference>
<feature type="domain" description="DNA-directed DNA polymerase family A palm" evidence="4">
    <location>
        <begin position="310"/>
        <end position="530"/>
    </location>
</feature>
<gene>
    <name evidence="5" type="ORF">ACFQZV_09330</name>
</gene>
<dbReference type="RefSeq" id="WP_378751897.1">
    <property type="nucleotide sequence ID" value="NZ_JBHSSV010000007.1"/>
</dbReference>
<proteinExistence type="predicted"/>
<comment type="caution">
    <text evidence="5">The sequence shown here is derived from an EMBL/GenBank/DDBJ whole genome shotgun (WGS) entry which is preliminary data.</text>
</comment>
<organism evidence="5 6">
    <name type="scientific">Microbacterium koreense</name>
    <dbReference type="NCBI Taxonomy" id="323761"/>
    <lineage>
        <taxon>Bacteria</taxon>
        <taxon>Bacillati</taxon>
        <taxon>Actinomycetota</taxon>
        <taxon>Actinomycetes</taxon>
        <taxon>Micrococcales</taxon>
        <taxon>Microbacteriaceae</taxon>
        <taxon>Microbacterium</taxon>
    </lineage>
</organism>
<keyword evidence="6" id="KW-1185">Reference proteome</keyword>
<dbReference type="InterPro" id="IPR001098">
    <property type="entry name" value="DNA-dir_DNA_pol_A_palm_dom"/>
</dbReference>
<dbReference type="GO" id="GO:0004527">
    <property type="term" value="F:exonuclease activity"/>
    <property type="evidence" value="ECO:0007669"/>
    <property type="project" value="UniProtKB-KW"/>
</dbReference>
<dbReference type="Pfam" id="PF00476">
    <property type="entry name" value="DNA_pol_A"/>
    <property type="match status" value="1"/>
</dbReference>
<sequence>MPRDGVASTVLGRASAGIVAVDLDASGTETGRAELGSGDIADWVARHEADHSPRWVWSDTPGWYRTVLDAGVRVARCHELRSTHIVLEGSMLARSGGYDPGDASWGRALPATHAGDTLFEVDDPSGPPTGIQSALTAYARQRAAIARSTDPGRLRLLTAAESAGTLVAVEMTAAGVPWDAEHHDRILSETLGARPTAGALPTRMRDAADRVREALGDGAVSLDSAPKLVRALNRAGVFVDTTSRWELAEHDHPVIAPLLAYKRMSRLLTANGWNWLDHWVSDGRFRPLYVPAGVVTGRWASSGGGALQIPRQLRSAVRADAGWTFVLADVAQLEPRALAAMSRDEALADAARGTDLYSGVVVRGAASTRADAKVAMLGAMYGATTGEAGRLVVPLRRTFPVAMRLVDDAARVGEDGGVVTTWLGRSSPPPDDRWRHLQARASEQGASASDVERARRAARDQGRFTRNFIVQGTAAEWAAVWLAEIRRRLDAMADADLTSEATASGRAFARRPHLAFFLHDEVIVHTPESQAEQVAEIVRESAAAATEALFGDFPLDFPLDLKIARSAEKS</sequence>
<dbReference type="Proteomes" id="UP001597042">
    <property type="component" value="Unassembled WGS sequence"/>
</dbReference>
<evidence type="ECO:0000259" key="4">
    <source>
        <dbReference type="SMART" id="SM00482"/>
    </source>
</evidence>
<keyword evidence="5" id="KW-0540">Nuclease</keyword>
<dbReference type="InterPro" id="IPR043502">
    <property type="entry name" value="DNA/RNA_pol_sf"/>
</dbReference>
<dbReference type="NCBIfam" id="NF011538">
    <property type="entry name" value="PRK14975.1-1"/>
    <property type="match status" value="1"/>
</dbReference>
<dbReference type="CDD" id="cd06444">
    <property type="entry name" value="DNA_pol_A"/>
    <property type="match status" value="1"/>
</dbReference>
<keyword evidence="5" id="KW-0378">Hydrolase</keyword>
<dbReference type="InterPro" id="IPR002298">
    <property type="entry name" value="DNA_polymerase_A"/>
</dbReference>
<name>A0ABW2ZS68_9MICO</name>
<dbReference type="SUPFAM" id="SSF56672">
    <property type="entry name" value="DNA/RNA polymerases"/>
    <property type="match status" value="1"/>
</dbReference>
<comment type="catalytic activity">
    <reaction evidence="3">
        <text>DNA(n) + a 2'-deoxyribonucleoside 5'-triphosphate = DNA(n+1) + diphosphate</text>
        <dbReference type="Rhea" id="RHEA:22508"/>
        <dbReference type="Rhea" id="RHEA-COMP:17339"/>
        <dbReference type="Rhea" id="RHEA-COMP:17340"/>
        <dbReference type="ChEBI" id="CHEBI:33019"/>
        <dbReference type="ChEBI" id="CHEBI:61560"/>
        <dbReference type="ChEBI" id="CHEBI:173112"/>
        <dbReference type="EC" id="2.7.7.7"/>
    </reaction>
</comment>